<dbReference type="EMBL" id="CP066775">
    <property type="protein sequence ID" value="QQL50725.1"/>
    <property type="molecule type" value="Genomic_DNA"/>
</dbReference>
<dbReference type="InterPro" id="IPR051532">
    <property type="entry name" value="Ester_Hydrolysis_Enzymes"/>
</dbReference>
<dbReference type="PANTHER" id="PTHR30383:SF5">
    <property type="entry name" value="SGNH HYDROLASE-TYPE ESTERASE DOMAIN-CONTAINING PROTEIN"/>
    <property type="match status" value="1"/>
</dbReference>
<dbReference type="CDD" id="cd01834">
    <property type="entry name" value="SGNH_hydrolase_like_2"/>
    <property type="match status" value="1"/>
</dbReference>
<evidence type="ECO:0000313" key="2">
    <source>
        <dbReference type="EMBL" id="QQL50725.1"/>
    </source>
</evidence>
<dbReference type="PROSITE" id="PS51318">
    <property type="entry name" value="TAT"/>
    <property type="match status" value="1"/>
</dbReference>
<dbReference type="GO" id="GO:0004622">
    <property type="term" value="F:phosphatidylcholine lysophospholipase activity"/>
    <property type="evidence" value="ECO:0007669"/>
    <property type="project" value="TreeGrafter"/>
</dbReference>
<proteinExistence type="predicted"/>
<keyword evidence="2" id="KW-0378">Hydrolase</keyword>
<dbReference type="SUPFAM" id="SSF52266">
    <property type="entry name" value="SGNH hydrolase"/>
    <property type="match status" value="1"/>
</dbReference>
<evidence type="ECO:0000313" key="3">
    <source>
        <dbReference type="Proteomes" id="UP000429232"/>
    </source>
</evidence>
<dbReference type="InterPro" id="IPR013830">
    <property type="entry name" value="SGNH_hydro"/>
</dbReference>
<organism evidence="2 3">
    <name type="scientific">Mucilaginibacter ginkgonis</name>
    <dbReference type="NCBI Taxonomy" id="2682091"/>
    <lineage>
        <taxon>Bacteria</taxon>
        <taxon>Pseudomonadati</taxon>
        <taxon>Bacteroidota</taxon>
        <taxon>Sphingobacteriia</taxon>
        <taxon>Sphingobacteriales</taxon>
        <taxon>Sphingobacteriaceae</taxon>
        <taxon>Mucilaginibacter</taxon>
    </lineage>
</organism>
<dbReference type="Gene3D" id="3.40.50.1110">
    <property type="entry name" value="SGNH hydrolase"/>
    <property type="match status" value="1"/>
</dbReference>
<accession>A0A6I4I6Z6</accession>
<gene>
    <name evidence="2" type="ORF">GO620_004500</name>
</gene>
<dbReference type="Pfam" id="PF13472">
    <property type="entry name" value="Lipase_GDSL_2"/>
    <property type="match status" value="1"/>
</dbReference>
<sequence length="251" mass="27467">MTNRRSFITTAATATVAAVTIPGLISSAFAESSAKSKIKLNSGDTVLFQGDSITDWGRDKNTHDANNFNTFGNGYVLTAAGTLLNKYADKNLKIYNKGISGNKVYQLAERWDADCLDLKPNVLSILIGVNDFWHTLTNGYKGTSQVYVADLRKLLDRTKQVLPNIQLIIGEPFAVKGVKAVDDKWYPAFDEYRAASKQIAADYNAVFIPYQTIFDKALSIAPGSYWTIDGVHPSVAGANLMAQAWLETVKG</sequence>
<dbReference type="RefSeq" id="WP_157526768.1">
    <property type="nucleotide sequence ID" value="NZ_CP066775.1"/>
</dbReference>
<dbReference type="AlphaFoldDB" id="A0A6I4I6Z6"/>
<name>A0A6I4I6Z6_9SPHI</name>
<dbReference type="NCBIfam" id="TIGR01409">
    <property type="entry name" value="TAT_signal_seq"/>
    <property type="match status" value="1"/>
</dbReference>
<keyword evidence="3" id="KW-1185">Reference proteome</keyword>
<dbReference type="PANTHER" id="PTHR30383">
    <property type="entry name" value="THIOESTERASE 1/PROTEASE 1/LYSOPHOSPHOLIPASE L1"/>
    <property type="match status" value="1"/>
</dbReference>
<protein>
    <submittedName>
        <fullName evidence="2">SGNH/GDSL hydrolase family protein</fullName>
    </submittedName>
</protein>
<feature type="domain" description="SGNH hydrolase-type esterase" evidence="1">
    <location>
        <begin position="50"/>
        <end position="238"/>
    </location>
</feature>
<dbReference type="InterPro" id="IPR036514">
    <property type="entry name" value="SGNH_hydro_sf"/>
</dbReference>
<dbReference type="Proteomes" id="UP000429232">
    <property type="component" value="Chromosome"/>
</dbReference>
<dbReference type="KEGG" id="mgik:GO620_004500"/>
<dbReference type="InterPro" id="IPR019546">
    <property type="entry name" value="TAT_signal_bac_arc"/>
</dbReference>
<evidence type="ECO:0000259" key="1">
    <source>
        <dbReference type="Pfam" id="PF13472"/>
    </source>
</evidence>
<dbReference type="InterPro" id="IPR006311">
    <property type="entry name" value="TAT_signal"/>
</dbReference>
<reference evidence="2 3" key="1">
    <citation type="submission" date="2020-12" db="EMBL/GenBank/DDBJ databases">
        <title>HMF7856_wgs.fasta genome submission.</title>
        <authorList>
            <person name="Kang H."/>
            <person name="Kim H."/>
            <person name="Joh K."/>
        </authorList>
    </citation>
    <scope>NUCLEOTIDE SEQUENCE [LARGE SCALE GENOMIC DNA]</scope>
    <source>
        <strain evidence="2 3">HMF7856</strain>
    </source>
</reference>